<dbReference type="SUPFAM" id="SSF53098">
    <property type="entry name" value="Ribonuclease H-like"/>
    <property type="match status" value="1"/>
</dbReference>
<evidence type="ECO:0000259" key="1">
    <source>
        <dbReference type="Pfam" id="PF13456"/>
    </source>
</evidence>
<dbReference type="InterPro" id="IPR012337">
    <property type="entry name" value="RNaseH-like_sf"/>
</dbReference>
<evidence type="ECO:0000313" key="4">
    <source>
        <dbReference type="Proteomes" id="UP000828251"/>
    </source>
</evidence>
<sequence length="321" mass="37393">MGGEPSGEFSVRSAYKLLESNVANPRAYTLQNIYKKFYKKLWLLNIPGKIKITIWRLSWNFLPTQVNLMHKKVTNNASYPRYGEKTETTDHVFRECPVTVEMWSELTFQHMLRNQNMDLEQWLTWVIEQLNPWQCSIFCCTIWAIWGARNKRIHENRISTSKEITGFVNKYITEITDDIEKNSVRLTKNIGWRFPPETFVKINFDGAYNGRQNLAASGIVVKDEEGRVLLSHSKIHQEIPSVFAAEVVACWEAVKVGVEKKWRHIIIEGDSLAIIKKCKSNSQDRLLIGAFIHDIKHKIETLKKNEEVYLEMAVPEYAEEQ</sequence>
<evidence type="ECO:0008006" key="5">
    <source>
        <dbReference type="Google" id="ProtNLM"/>
    </source>
</evidence>
<accession>A0A9D3VU78</accession>
<dbReference type="GO" id="GO:0004523">
    <property type="term" value="F:RNA-DNA hybrid ribonuclease activity"/>
    <property type="evidence" value="ECO:0007669"/>
    <property type="project" value="InterPro"/>
</dbReference>
<gene>
    <name evidence="3" type="ORF">J1N35_014506</name>
</gene>
<reference evidence="3 4" key="1">
    <citation type="journal article" date="2021" name="Plant Biotechnol. J.">
        <title>Multi-omics assisted identification of the key and species-specific regulatory components of drought-tolerant mechanisms in Gossypium stocksii.</title>
        <authorList>
            <person name="Yu D."/>
            <person name="Ke L."/>
            <person name="Zhang D."/>
            <person name="Wu Y."/>
            <person name="Sun Y."/>
            <person name="Mei J."/>
            <person name="Sun J."/>
            <person name="Sun Y."/>
        </authorList>
    </citation>
    <scope>NUCLEOTIDE SEQUENCE [LARGE SCALE GENOMIC DNA]</scope>
    <source>
        <strain evidence="4">cv. E1</strain>
        <tissue evidence="3">Leaf</tissue>
    </source>
</reference>
<name>A0A9D3VU78_9ROSI</name>
<dbReference type="Pfam" id="PF13456">
    <property type="entry name" value="RVT_3"/>
    <property type="match status" value="1"/>
</dbReference>
<dbReference type="Pfam" id="PF13966">
    <property type="entry name" value="zf-RVT"/>
    <property type="match status" value="1"/>
</dbReference>
<evidence type="ECO:0000313" key="3">
    <source>
        <dbReference type="EMBL" id="KAH1097585.1"/>
    </source>
</evidence>
<dbReference type="InterPro" id="IPR026960">
    <property type="entry name" value="RVT-Znf"/>
</dbReference>
<dbReference type="EMBL" id="JAIQCV010000005">
    <property type="protein sequence ID" value="KAH1097585.1"/>
    <property type="molecule type" value="Genomic_DNA"/>
</dbReference>
<dbReference type="InterPro" id="IPR002156">
    <property type="entry name" value="RNaseH_domain"/>
</dbReference>
<keyword evidence="4" id="KW-1185">Reference proteome</keyword>
<dbReference type="GO" id="GO:0003676">
    <property type="term" value="F:nucleic acid binding"/>
    <property type="evidence" value="ECO:0007669"/>
    <property type="project" value="InterPro"/>
</dbReference>
<protein>
    <recommendedName>
        <fullName evidence="5">RNase H type-1 domain-containing protein</fullName>
    </recommendedName>
</protein>
<proteinExistence type="predicted"/>
<dbReference type="OrthoDB" id="1001867at2759"/>
<dbReference type="InterPro" id="IPR036397">
    <property type="entry name" value="RNaseH_sf"/>
</dbReference>
<dbReference type="PANTHER" id="PTHR47074">
    <property type="entry name" value="BNAC02G40300D PROTEIN"/>
    <property type="match status" value="1"/>
</dbReference>
<feature type="domain" description="Reverse transcriptase zinc-binding" evidence="2">
    <location>
        <begin position="9"/>
        <end position="103"/>
    </location>
</feature>
<dbReference type="CDD" id="cd06222">
    <property type="entry name" value="RNase_H_like"/>
    <property type="match status" value="1"/>
</dbReference>
<feature type="domain" description="RNase H type-1" evidence="1">
    <location>
        <begin position="203"/>
        <end position="303"/>
    </location>
</feature>
<dbReference type="InterPro" id="IPR044730">
    <property type="entry name" value="RNase_H-like_dom_plant"/>
</dbReference>
<dbReference type="Proteomes" id="UP000828251">
    <property type="component" value="Unassembled WGS sequence"/>
</dbReference>
<organism evidence="3 4">
    <name type="scientific">Gossypium stocksii</name>
    <dbReference type="NCBI Taxonomy" id="47602"/>
    <lineage>
        <taxon>Eukaryota</taxon>
        <taxon>Viridiplantae</taxon>
        <taxon>Streptophyta</taxon>
        <taxon>Embryophyta</taxon>
        <taxon>Tracheophyta</taxon>
        <taxon>Spermatophyta</taxon>
        <taxon>Magnoliopsida</taxon>
        <taxon>eudicotyledons</taxon>
        <taxon>Gunneridae</taxon>
        <taxon>Pentapetalae</taxon>
        <taxon>rosids</taxon>
        <taxon>malvids</taxon>
        <taxon>Malvales</taxon>
        <taxon>Malvaceae</taxon>
        <taxon>Malvoideae</taxon>
        <taxon>Gossypium</taxon>
    </lineage>
</organism>
<dbReference type="InterPro" id="IPR052929">
    <property type="entry name" value="RNase_H-like_EbsB-rel"/>
</dbReference>
<dbReference type="AlphaFoldDB" id="A0A9D3VU78"/>
<evidence type="ECO:0000259" key="2">
    <source>
        <dbReference type="Pfam" id="PF13966"/>
    </source>
</evidence>
<dbReference type="PANTHER" id="PTHR47074:SF61">
    <property type="entry name" value="RNASE H TYPE-1 DOMAIN-CONTAINING PROTEIN"/>
    <property type="match status" value="1"/>
</dbReference>
<dbReference type="Gene3D" id="3.30.420.10">
    <property type="entry name" value="Ribonuclease H-like superfamily/Ribonuclease H"/>
    <property type="match status" value="1"/>
</dbReference>
<comment type="caution">
    <text evidence="3">The sequence shown here is derived from an EMBL/GenBank/DDBJ whole genome shotgun (WGS) entry which is preliminary data.</text>
</comment>